<dbReference type="Pfam" id="PF13409">
    <property type="entry name" value="GST_N_2"/>
    <property type="match status" value="1"/>
</dbReference>
<evidence type="ECO:0000313" key="3">
    <source>
        <dbReference type="Proteomes" id="UP001315686"/>
    </source>
</evidence>
<dbReference type="Gene3D" id="1.20.1050.10">
    <property type="match status" value="1"/>
</dbReference>
<dbReference type="AlphaFoldDB" id="A0AAP2G846"/>
<evidence type="ECO:0000313" key="2">
    <source>
        <dbReference type="EMBL" id="MBT0957537.1"/>
    </source>
</evidence>
<dbReference type="SUPFAM" id="SSF52833">
    <property type="entry name" value="Thioredoxin-like"/>
    <property type="match status" value="1"/>
</dbReference>
<feature type="domain" description="GST N-terminal" evidence="1">
    <location>
        <begin position="1"/>
        <end position="82"/>
    </location>
</feature>
<dbReference type="SUPFAM" id="SSF47616">
    <property type="entry name" value="GST C-terminal domain-like"/>
    <property type="match status" value="1"/>
</dbReference>
<name>A0AAP2G846_9RHOB</name>
<gene>
    <name evidence="2" type="ORF">IV417_09070</name>
</gene>
<dbReference type="Pfam" id="PF13410">
    <property type="entry name" value="GST_C_2"/>
    <property type="match status" value="1"/>
</dbReference>
<dbReference type="Proteomes" id="UP001315686">
    <property type="component" value="Unassembled WGS sequence"/>
</dbReference>
<accession>A0AAP2G846</accession>
<sequence length="201" mass="22097">MQLFYSPASPFARKCLVTLRETGQLDEAELVHVVGTPLDSSGMPTSHNPLGKLPALSRPDGPAIYDSRVICRFLDARKNAGLYPEGRIWETLTLEATGDGIMDAAVLMVYEGRCRPEDRRSPEWVEAQWAKVTRALGALTAKWQSHLAGPLDAGQIAVGCALGYLDFRHGDRDWRKGQDALAAWYAEFAERPSMQATVPVA</sequence>
<comment type="caution">
    <text evidence="2">The sequence shown here is derived from an EMBL/GenBank/DDBJ whole genome shotgun (WGS) entry which is preliminary data.</text>
</comment>
<dbReference type="InterPro" id="IPR036282">
    <property type="entry name" value="Glutathione-S-Trfase_C_sf"/>
</dbReference>
<protein>
    <submittedName>
        <fullName evidence="2">Glutathione S-transferase</fullName>
    </submittedName>
</protein>
<dbReference type="RefSeq" id="WP_327793767.1">
    <property type="nucleotide sequence ID" value="NZ_JADQAZ010000002.1"/>
</dbReference>
<dbReference type="PROSITE" id="PS50404">
    <property type="entry name" value="GST_NTER"/>
    <property type="match status" value="1"/>
</dbReference>
<dbReference type="CDD" id="cd03205">
    <property type="entry name" value="GST_C_6"/>
    <property type="match status" value="1"/>
</dbReference>
<keyword evidence="3" id="KW-1185">Reference proteome</keyword>
<dbReference type="InterPro" id="IPR036249">
    <property type="entry name" value="Thioredoxin-like_sf"/>
</dbReference>
<proteinExistence type="predicted"/>
<dbReference type="EMBL" id="JADQAZ010000002">
    <property type="protein sequence ID" value="MBT0957537.1"/>
    <property type="molecule type" value="Genomic_DNA"/>
</dbReference>
<evidence type="ECO:0000259" key="1">
    <source>
        <dbReference type="PROSITE" id="PS50404"/>
    </source>
</evidence>
<dbReference type="CDD" id="cd03049">
    <property type="entry name" value="GST_N_3"/>
    <property type="match status" value="1"/>
</dbReference>
<reference evidence="2 3" key="1">
    <citation type="journal article" date="2021" name="Arch. Microbiol.">
        <title>Harenicola maris gen. nov., sp. nov. isolated from the Sea of Japan shallow sediments.</title>
        <authorList>
            <person name="Romanenko L.A."/>
            <person name="Kurilenko V.V."/>
            <person name="Chernysheva N.Y."/>
            <person name="Tekutyeva L.A."/>
            <person name="Velansky P.V."/>
            <person name="Svetashev V.I."/>
            <person name="Isaeva M.P."/>
        </authorList>
    </citation>
    <scope>NUCLEOTIDE SEQUENCE [LARGE SCALE GENOMIC DNA]</scope>
    <source>
        <strain evidence="2 3">KMM 3653</strain>
    </source>
</reference>
<organism evidence="2 3">
    <name type="scientific">Harenicola maris</name>
    <dbReference type="NCBI Taxonomy" id="2841044"/>
    <lineage>
        <taxon>Bacteria</taxon>
        <taxon>Pseudomonadati</taxon>
        <taxon>Pseudomonadota</taxon>
        <taxon>Alphaproteobacteria</taxon>
        <taxon>Rhodobacterales</taxon>
        <taxon>Paracoccaceae</taxon>
        <taxon>Harenicola</taxon>
    </lineage>
</organism>
<dbReference type="Gene3D" id="3.40.30.10">
    <property type="entry name" value="Glutaredoxin"/>
    <property type="match status" value="1"/>
</dbReference>
<dbReference type="InterPro" id="IPR004045">
    <property type="entry name" value="Glutathione_S-Trfase_N"/>
</dbReference>